<dbReference type="InterPro" id="IPR036263">
    <property type="entry name" value="Chorismate_II_sf"/>
</dbReference>
<evidence type="ECO:0000313" key="7">
    <source>
        <dbReference type="Proteomes" id="UP000199515"/>
    </source>
</evidence>
<dbReference type="EC" id="5.4.99.5" evidence="2"/>
<dbReference type="Pfam" id="PF01817">
    <property type="entry name" value="CM_2"/>
    <property type="match status" value="1"/>
</dbReference>
<evidence type="ECO:0000256" key="3">
    <source>
        <dbReference type="ARBA" id="ARBA00022729"/>
    </source>
</evidence>
<dbReference type="STRING" id="589385.SAMN05421504_11453"/>
<evidence type="ECO:0000256" key="1">
    <source>
        <dbReference type="ARBA" id="ARBA00004817"/>
    </source>
</evidence>
<sequence length="146" mass="16170">MQIADKVAAAKFGTTQPIDDPVREQQILNDVAAKAAGLGLDPATTVRFFRDQIEANKVVQRGLYARWTAHPEEQPTVRPDLATEVRPIIDRLNAGLLDQFAATVAVRASHTCDLRLVITTRVVDLRRHLDRLHQRALVEAVQSVCG</sequence>
<name>A0A1H3SJA9_9PSEU</name>
<evidence type="ECO:0000256" key="4">
    <source>
        <dbReference type="ARBA" id="ARBA00023235"/>
    </source>
</evidence>
<dbReference type="InterPro" id="IPR036979">
    <property type="entry name" value="CM_dom_sf"/>
</dbReference>
<organism evidence="6 7">
    <name type="scientific">Amycolatopsis xylanica</name>
    <dbReference type="NCBI Taxonomy" id="589385"/>
    <lineage>
        <taxon>Bacteria</taxon>
        <taxon>Bacillati</taxon>
        <taxon>Actinomycetota</taxon>
        <taxon>Actinomycetes</taxon>
        <taxon>Pseudonocardiales</taxon>
        <taxon>Pseudonocardiaceae</taxon>
        <taxon>Amycolatopsis</taxon>
    </lineage>
</organism>
<feature type="domain" description="Chorismate mutase" evidence="5">
    <location>
        <begin position="1"/>
        <end position="64"/>
    </location>
</feature>
<dbReference type="SMART" id="SM00830">
    <property type="entry name" value="CM_2"/>
    <property type="match status" value="1"/>
</dbReference>
<dbReference type="Gene3D" id="1.20.59.10">
    <property type="entry name" value="Chorismate mutase"/>
    <property type="match status" value="1"/>
</dbReference>
<dbReference type="EMBL" id="FNON01000014">
    <property type="protein sequence ID" value="SDZ38052.1"/>
    <property type="molecule type" value="Genomic_DNA"/>
</dbReference>
<evidence type="ECO:0000313" key="6">
    <source>
        <dbReference type="EMBL" id="SDZ38052.1"/>
    </source>
</evidence>
<dbReference type="InterPro" id="IPR051331">
    <property type="entry name" value="Chorismate_mutase-related"/>
</dbReference>
<protein>
    <recommendedName>
        <fullName evidence="2">chorismate mutase</fullName>
        <ecNumber evidence="2">5.4.99.5</ecNumber>
    </recommendedName>
</protein>
<dbReference type="InterPro" id="IPR002701">
    <property type="entry name" value="CM_II_prokaryot"/>
</dbReference>
<dbReference type="AlphaFoldDB" id="A0A1H3SJA9"/>
<comment type="pathway">
    <text evidence="1">Metabolic intermediate biosynthesis; prephenate biosynthesis; prephenate from chorismate: step 1/1.</text>
</comment>
<evidence type="ECO:0000259" key="5">
    <source>
        <dbReference type="PROSITE" id="PS51168"/>
    </source>
</evidence>
<keyword evidence="3" id="KW-0732">Signal</keyword>
<dbReference type="Proteomes" id="UP000199515">
    <property type="component" value="Unassembled WGS sequence"/>
</dbReference>
<dbReference type="NCBIfam" id="TIGR01806">
    <property type="entry name" value="CM_mono2"/>
    <property type="match status" value="1"/>
</dbReference>
<accession>A0A1H3SJA9</accession>
<dbReference type="GO" id="GO:0004106">
    <property type="term" value="F:chorismate mutase activity"/>
    <property type="evidence" value="ECO:0007669"/>
    <property type="project" value="UniProtKB-EC"/>
</dbReference>
<dbReference type="UniPathway" id="UPA00120">
    <property type="reaction ID" value="UER00203"/>
</dbReference>
<evidence type="ECO:0000256" key="2">
    <source>
        <dbReference type="ARBA" id="ARBA00012404"/>
    </source>
</evidence>
<reference evidence="6 7" key="1">
    <citation type="submission" date="2016-10" db="EMBL/GenBank/DDBJ databases">
        <authorList>
            <person name="de Groot N.N."/>
        </authorList>
    </citation>
    <scope>NUCLEOTIDE SEQUENCE [LARGE SCALE GENOMIC DNA]</scope>
    <source>
        <strain evidence="6 7">CPCC 202699</strain>
    </source>
</reference>
<dbReference type="GO" id="GO:0046417">
    <property type="term" value="P:chorismate metabolic process"/>
    <property type="evidence" value="ECO:0007669"/>
    <property type="project" value="InterPro"/>
</dbReference>
<dbReference type="PANTHER" id="PTHR38041:SF2">
    <property type="entry name" value="SECRETED CHORISMATE MUTASE"/>
    <property type="match status" value="1"/>
</dbReference>
<keyword evidence="7" id="KW-1185">Reference proteome</keyword>
<gene>
    <name evidence="6" type="ORF">SAMN05421504_11453</name>
</gene>
<keyword evidence="4" id="KW-0413">Isomerase</keyword>
<dbReference type="SUPFAM" id="SSF48600">
    <property type="entry name" value="Chorismate mutase II"/>
    <property type="match status" value="1"/>
</dbReference>
<dbReference type="GO" id="GO:0009697">
    <property type="term" value="P:salicylic acid biosynthetic process"/>
    <property type="evidence" value="ECO:0007669"/>
    <property type="project" value="TreeGrafter"/>
</dbReference>
<dbReference type="PROSITE" id="PS51168">
    <property type="entry name" value="CHORISMATE_MUT_2"/>
    <property type="match status" value="1"/>
</dbReference>
<dbReference type="PANTHER" id="PTHR38041">
    <property type="entry name" value="CHORISMATE MUTASE"/>
    <property type="match status" value="1"/>
</dbReference>
<proteinExistence type="predicted"/>
<dbReference type="InterPro" id="IPR008240">
    <property type="entry name" value="Chorismate_mutase_periplasmic"/>
</dbReference>